<dbReference type="OrthoDB" id="9757809at2"/>
<dbReference type="SUPFAM" id="SSF50939">
    <property type="entry name" value="Sialidases"/>
    <property type="match status" value="2"/>
</dbReference>
<feature type="domain" description="Sortilin N-terminal" evidence="3">
    <location>
        <begin position="138"/>
        <end position="293"/>
    </location>
</feature>
<name>I0WJS9_9FLAO</name>
<dbReference type="CDD" id="cd15482">
    <property type="entry name" value="Sialidase_non-viral"/>
    <property type="match status" value="3"/>
</dbReference>
<evidence type="ECO:0000256" key="2">
    <source>
        <dbReference type="SAM" id="SignalP"/>
    </source>
</evidence>
<dbReference type="EMBL" id="AJJU01000002">
    <property type="protein sequence ID" value="EID76645.1"/>
    <property type="molecule type" value="Genomic_DNA"/>
</dbReference>
<accession>I0WJS9</accession>
<dbReference type="PATRIC" id="fig|946077.3.peg.294"/>
<dbReference type="InterPro" id="IPR036278">
    <property type="entry name" value="Sialidase_sf"/>
</dbReference>
<evidence type="ECO:0000259" key="3">
    <source>
        <dbReference type="Pfam" id="PF15902"/>
    </source>
</evidence>
<dbReference type="PANTHER" id="PTHR43739:SF5">
    <property type="entry name" value="EXO-ALPHA-SIALIDASE"/>
    <property type="match status" value="1"/>
</dbReference>
<dbReference type="Gene3D" id="2.130.10.10">
    <property type="entry name" value="YVTN repeat-like/Quinoprotein amine dehydrogenase"/>
    <property type="match status" value="5"/>
</dbReference>
<evidence type="ECO:0000313" key="5">
    <source>
        <dbReference type="Proteomes" id="UP000005938"/>
    </source>
</evidence>
<evidence type="ECO:0000256" key="1">
    <source>
        <dbReference type="ARBA" id="ARBA00022737"/>
    </source>
</evidence>
<keyword evidence="5" id="KW-1185">Reference proteome</keyword>
<dbReference type="AlphaFoldDB" id="I0WJS9"/>
<proteinExistence type="predicted"/>
<feature type="domain" description="Sortilin N-terminal" evidence="3">
    <location>
        <begin position="721"/>
        <end position="809"/>
    </location>
</feature>
<dbReference type="eggNOG" id="COG4447">
    <property type="taxonomic scope" value="Bacteria"/>
</dbReference>
<feature type="chain" id="PRO_5003635327" description="Sortilin N-terminal domain-containing protein" evidence="2">
    <location>
        <begin position="20"/>
        <end position="950"/>
    </location>
</feature>
<feature type="signal peptide" evidence="2">
    <location>
        <begin position="1"/>
        <end position="19"/>
    </location>
</feature>
<dbReference type="PANTHER" id="PTHR43739">
    <property type="entry name" value="XYLOGLUCANASE (EUROFUNG)"/>
    <property type="match status" value="1"/>
</dbReference>
<dbReference type="STRING" id="946077.W5A_01440"/>
<dbReference type="InterPro" id="IPR031778">
    <property type="entry name" value="Sortilin_N"/>
</dbReference>
<keyword evidence="1" id="KW-0677">Repeat</keyword>
<comment type="caution">
    <text evidence="4">The sequence shown here is derived from an EMBL/GenBank/DDBJ whole genome shotgun (WGS) entry which is preliminary data.</text>
</comment>
<dbReference type="Pfam" id="PF15902">
    <property type="entry name" value="Sortilin-Vps10"/>
    <property type="match status" value="2"/>
</dbReference>
<sequence>MKKQIFILSYLWVATTLWAQQAPTPASEVQKALEQKAKMQETSLVKNVPFTNIGPTVMSGRVVDVDVNPNNPTEFYVAYASGGLWYSNNNGVSFTPVMDNSSTQNLGDIAVDWKNGTIWAGTGENNASRSSYAGIGILKSTDKGQTWQHMGLPDSHHIGRILINPNQPDEVIIGVTGHLYSSNSERGIYKTFDGGKTWNKTLYINDQTGIIDVAVSPKNFNIVYAAAWEKDRKAWHFSGNGNHSAIYKSTDAGNTWTKISVEGSGFPTGEGVGRIGLSVFDDNTVYAVHDNQYLRPDDKKTDLSGALSKNDFKNMSSEEFLQIEDKKLNSFLRTNGFQEKYRADNVKQMVRSGAVAPVDLAKYLEDANAMLFDTPVIGAEVFRSDNGGKTWTKTHDDYLDGVFFSYGYYFAQIAVDPNNKNKVYVGGVPIIKSPDGGKTWVSINRENVHVDHHSIWVNPNKEGHIINGNDGGLNISYDDGETWIKNNSIPVGQFYAINIDYQKPYNVYGGLQDNGVWMGAHNAPMNREWHQEGAYPWKSIIGGDGMQIQIDKRNPSIIYTGFQFGNYYRFNLKTGERTYIQPKHQLGESPYRFNWQTPILLSPHNQDIVYFGSNKLHRSLTQGNEWTAISGDLTNGGKKGNVAYGTLTSISESPFEFGLIYTGSDDGMVHVTRDGGANWQLIYNSFPNELWVSRVIASQHKKERVYVTLNGYRFDDFNTYIFKSEDYGKTWDNIKTNIPASPVNVIKEDPENEQVLYVGTDNGAYISFDMGESWNPFSKGLPNVAIHDLVIQPEAKDLLLGTHGRSIYKANIAPLQKMKAAVQDQVFYPFEIDPVRHSNRWGNTWNRWSEAFEPSSSFTAYASQDNSIKITVYSEDNIALQTFTYQAEKGFNYISYDLSISTEGKNAYNKRHKNAIIDKVGNGKMYLPKGKYTVEFVTKGSIEKRILEVK</sequence>
<reference evidence="4 5" key="1">
    <citation type="journal article" date="2012" name="J. Bacteriol.">
        <title>Genome Sequence of the Halotolerant Bacterium Imtechella halotolerans K1T.</title>
        <authorList>
            <person name="Kumar S."/>
            <person name="Vikram S."/>
            <person name="Subramanian S."/>
            <person name="Raghava G.P."/>
            <person name="Pinnaka A.K."/>
        </authorList>
    </citation>
    <scope>NUCLEOTIDE SEQUENCE [LARGE SCALE GENOMIC DNA]</scope>
    <source>
        <strain evidence="4 5">K1</strain>
    </source>
</reference>
<dbReference type="RefSeq" id="WP_008236647.1">
    <property type="nucleotide sequence ID" value="NZ_AJJU01000002.1"/>
</dbReference>
<dbReference type="GO" id="GO:0010411">
    <property type="term" value="P:xyloglucan metabolic process"/>
    <property type="evidence" value="ECO:0007669"/>
    <property type="project" value="TreeGrafter"/>
</dbReference>
<organism evidence="4 5">
    <name type="scientific">Imtechella halotolerans K1</name>
    <dbReference type="NCBI Taxonomy" id="946077"/>
    <lineage>
        <taxon>Bacteria</taxon>
        <taxon>Pseudomonadati</taxon>
        <taxon>Bacteroidota</taxon>
        <taxon>Flavobacteriia</taxon>
        <taxon>Flavobacteriales</taxon>
        <taxon>Flavobacteriaceae</taxon>
        <taxon>Imtechella</taxon>
    </lineage>
</organism>
<gene>
    <name evidence="4" type="ORF">W5A_01440</name>
</gene>
<dbReference type="InterPro" id="IPR015943">
    <property type="entry name" value="WD40/YVTN_repeat-like_dom_sf"/>
</dbReference>
<dbReference type="Proteomes" id="UP000005938">
    <property type="component" value="Unassembled WGS sequence"/>
</dbReference>
<keyword evidence="2" id="KW-0732">Signal</keyword>
<dbReference type="InterPro" id="IPR052025">
    <property type="entry name" value="Xyloglucanase_GH74"/>
</dbReference>
<evidence type="ECO:0000313" key="4">
    <source>
        <dbReference type="EMBL" id="EID76645.1"/>
    </source>
</evidence>
<protein>
    <recommendedName>
        <fullName evidence="3">Sortilin N-terminal domain-containing protein</fullName>
    </recommendedName>
</protein>